<evidence type="ECO:0000256" key="1">
    <source>
        <dbReference type="ARBA" id="ARBA00004323"/>
    </source>
</evidence>
<evidence type="ECO:0000256" key="4">
    <source>
        <dbReference type="ARBA" id="ARBA00022679"/>
    </source>
</evidence>
<proteinExistence type="predicted"/>
<evidence type="ECO:0000313" key="17">
    <source>
        <dbReference type="Proteomes" id="UP000198426"/>
    </source>
</evidence>
<dbReference type="InterPro" id="IPR043538">
    <property type="entry name" value="XYLT"/>
</dbReference>
<evidence type="ECO:0000256" key="8">
    <source>
        <dbReference type="ARBA" id="ARBA00022968"/>
    </source>
</evidence>
<dbReference type="GO" id="GO:0050650">
    <property type="term" value="P:chondroitin sulfate proteoglycan biosynthetic process"/>
    <property type="evidence" value="ECO:0007669"/>
    <property type="project" value="TreeGrafter"/>
</dbReference>
<dbReference type="GO" id="GO:0046872">
    <property type="term" value="F:metal ion binding"/>
    <property type="evidence" value="ECO:0007669"/>
    <property type="project" value="UniProtKB-KW"/>
</dbReference>
<dbReference type="OrthoDB" id="7943907at2"/>
<dbReference type="Pfam" id="PF19349">
    <property type="entry name" value="DUF5927"/>
    <property type="match status" value="1"/>
</dbReference>
<dbReference type="Pfam" id="PF02485">
    <property type="entry name" value="Branch"/>
    <property type="match status" value="1"/>
</dbReference>
<keyword evidence="13" id="KW-0325">Glycoprotein</keyword>
<sequence>MSVGFILLVHTALDRAAQVARHWAGSGCPVVIHADRNVPEERFDAFRAALAGNPNIRFVEPRRRCEWGTWGIVGATIDASALMLKSFPQVDHVYLASGSCLPLRPVPELRAYLAERPRTDFIESATIDDVDWSKGGFDHERFTLRFPFAFKTQRGLFDRFVTLQRGLGMKRSLPAGLVPHLGSQWWCLTRPTLEAILGDPRRGEYERFFRSVWIPDESYFQSLVRLHANRVESRSLTLSKFDFQGKPHTFYDDHLQLLRRSDCFVARKIWPQADRLYSSLLSNDPQITKNAEPNPGKIDRLFTHAVERRLRGRPGLYMQSRFPLSDRDNGKSCGPYSVFEGFSDLFEQFESWLSKTTGCRVHGHLYAPDRAHFAGGEKVYNGCLPDSAALRDYNPCAFLTNLTWSTRGERQCFMFGPADNQYPTDFMTGDPHAQISVITGAWAIRLFRRKATSEEVRKEAARLQRIEQAHVERLRAHWAKARIRIWTLAEFIEAPMDHLQEILDEVSPRGARRLTEAPRLTDLTGFGRFLQELKNEGMNLHVAGDFPAGFDPAPLQPDTQRRYVVK</sequence>
<dbReference type="GO" id="GO:0030158">
    <property type="term" value="F:protein xylosyltransferase activity"/>
    <property type="evidence" value="ECO:0007669"/>
    <property type="project" value="InterPro"/>
</dbReference>
<dbReference type="EMBL" id="FZOY01000008">
    <property type="protein sequence ID" value="SNT24699.1"/>
    <property type="molecule type" value="Genomic_DNA"/>
</dbReference>
<evidence type="ECO:0000256" key="10">
    <source>
        <dbReference type="ARBA" id="ARBA00023034"/>
    </source>
</evidence>
<keyword evidence="3" id="KW-0328">Glycosyltransferase</keyword>
<dbReference type="InterPro" id="IPR003406">
    <property type="entry name" value="Glyco_trans_14"/>
</dbReference>
<evidence type="ECO:0000256" key="9">
    <source>
        <dbReference type="ARBA" id="ARBA00022989"/>
    </source>
</evidence>
<evidence type="ECO:0000256" key="14">
    <source>
        <dbReference type="ARBA" id="ARBA00042865"/>
    </source>
</evidence>
<evidence type="ECO:0000259" key="15">
    <source>
        <dbReference type="Pfam" id="PF19349"/>
    </source>
</evidence>
<evidence type="ECO:0000256" key="2">
    <source>
        <dbReference type="ARBA" id="ARBA00004648"/>
    </source>
</evidence>
<reference evidence="16 17" key="1">
    <citation type="submission" date="2017-06" db="EMBL/GenBank/DDBJ databases">
        <authorList>
            <person name="Kim H.J."/>
            <person name="Triplett B.A."/>
        </authorList>
    </citation>
    <scope>NUCLEOTIDE SEQUENCE [LARGE SCALE GENOMIC DNA]</scope>
    <source>
        <strain evidence="16 17">DSM 29339</strain>
    </source>
</reference>
<evidence type="ECO:0000256" key="7">
    <source>
        <dbReference type="ARBA" id="ARBA00022824"/>
    </source>
</evidence>
<dbReference type="Proteomes" id="UP000198426">
    <property type="component" value="Unassembled WGS sequence"/>
</dbReference>
<keyword evidence="8" id="KW-0735">Signal-anchor</keyword>
<dbReference type="AlphaFoldDB" id="A0A239L4T1"/>
<dbReference type="InterPro" id="IPR045971">
    <property type="entry name" value="DUF5927"/>
</dbReference>
<keyword evidence="12" id="KW-1015">Disulfide bond</keyword>
<keyword evidence="5" id="KW-0812">Transmembrane</keyword>
<dbReference type="GO" id="GO:0016020">
    <property type="term" value="C:membrane"/>
    <property type="evidence" value="ECO:0007669"/>
    <property type="project" value="InterPro"/>
</dbReference>
<keyword evidence="9" id="KW-1133">Transmembrane helix</keyword>
<keyword evidence="11" id="KW-0472">Membrane</keyword>
<protein>
    <recommendedName>
        <fullName evidence="14">Peptide O-xylosyltransferase</fullName>
    </recommendedName>
</protein>
<dbReference type="PANTHER" id="PTHR46025">
    <property type="entry name" value="XYLOSYLTRANSFERASE OXT"/>
    <property type="match status" value="1"/>
</dbReference>
<keyword evidence="17" id="KW-1185">Reference proteome</keyword>
<comment type="subcellular location">
    <subcellularLocation>
        <location evidence="2">Endoplasmic reticulum membrane</location>
        <topology evidence="2">Single-pass type II membrane protein</topology>
    </subcellularLocation>
    <subcellularLocation>
        <location evidence="1">Golgi apparatus membrane</location>
        <topology evidence="1">Single-pass type II membrane protein</topology>
    </subcellularLocation>
</comment>
<dbReference type="PANTHER" id="PTHR46025:SF3">
    <property type="entry name" value="XYLOSYLTRANSFERASE OXT"/>
    <property type="match status" value="1"/>
</dbReference>
<gene>
    <name evidence="16" type="ORF">SAMN05421757_108228</name>
</gene>
<keyword evidence="4" id="KW-0808">Transferase</keyword>
<organism evidence="16 17">
    <name type="scientific">Tropicimonas sediminicola</name>
    <dbReference type="NCBI Taxonomy" id="1031541"/>
    <lineage>
        <taxon>Bacteria</taxon>
        <taxon>Pseudomonadati</taxon>
        <taxon>Pseudomonadota</taxon>
        <taxon>Alphaproteobacteria</taxon>
        <taxon>Rhodobacterales</taxon>
        <taxon>Roseobacteraceae</taxon>
        <taxon>Tropicimonas</taxon>
    </lineage>
</organism>
<feature type="domain" description="DUF5927" evidence="15">
    <location>
        <begin position="267"/>
        <end position="566"/>
    </location>
</feature>
<accession>A0A239L4T1</accession>
<name>A0A239L4T1_9RHOB</name>
<evidence type="ECO:0000256" key="13">
    <source>
        <dbReference type="ARBA" id="ARBA00023180"/>
    </source>
</evidence>
<evidence type="ECO:0000313" key="16">
    <source>
        <dbReference type="EMBL" id="SNT24699.1"/>
    </source>
</evidence>
<dbReference type="RefSeq" id="WP_089234716.1">
    <property type="nucleotide sequence ID" value="NZ_FZOY01000008.1"/>
</dbReference>
<evidence type="ECO:0000256" key="5">
    <source>
        <dbReference type="ARBA" id="ARBA00022692"/>
    </source>
</evidence>
<keyword evidence="6" id="KW-0479">Metal-binding</keyword>
<keyword evidence="10" id="KW-0333">Golgi apparatus</keyword>
<dbReference type="GO" id="GO:0015012">
    <property type="term" value="P:heparan sulfate proteoglycan biosynthetic process"/>
    <property type="evidence" value="ECO:0007669"/>
    <property type="project" value="TreeGrafter"/>
</dbReference>
<evidence type="ECO:0000256" key="12">
    <source>
        <dbReference type="ARBA" id="ARBA00023157"/>
    </source>
</evidence>
<evidence type="ECO:0000256" key="3">
    <source>
        <dbReference type="ARBA" id="ARBA00022676"/>
    </source>
</evidence>
<evidence type="ECO:0000256" key="11">
    <source>
        <dbReference type="ARBA" id="ARBA00023136"/>
    </source>
</evidence>
<keyword evidence="7" id="KW-0256">Endoplasmic reticulum</keyword>
<evidence type="ECO:0000256" key="6">
    <source>
        <dbReference type="ARBA" id="ARBA00022723"/>
    </source>
</evidence>